<organism evidence="10 11">
    <name type="scientific">Ciona savignyi</name>
    <name type="common">Pacific transparent sea squirt</name>
    <dbReference type="NCBI Taxonomy" id="51511"/>
    <lineage>
        <taxon>Eukaryota</taxon>
        <taxon>Metazoa</taxon>
        <taxon>Chordata</taxon>
        <taxon>Tunicata</taxon>
        <taxon>Ascidiacea</taxon>
        <taxon>Phlebobranchia</taxon>
        <taxon>Cionidae</taxon>
        <taxon>Ciona</taxon>
    </lineage>
</organism>
<dbReference type="STRING" id="51511.ENSCSAVP00000004494"/>
<evidence type="ECO:0000313" key="11">
    <source>
        <dbReference type="Proteomes" id="UP000007875"/>
    </source>
</evidence>
<evidence type="ECO:0000256" key="5">
    <source>
        <dbReference type="ARBA" id="ARBA00034545"/>
    </source>
</evidence>
<dbReference type="InterPro" id="IPR025714">
    <property type="entry name" value="Methyltranfer_dom"/>
</dbReference>
<comment type="catalytic activity">
    <reaction evidence="6">
        <text>arsenic triglutathione + [thioredoxin]-dithiol + S-adenosyl-L-methionine + 2 H2O = methylarsonous acid + [thioredoxin]-disulfide + 3 glutathione + S-adenosyl-L-homocysteine + H(+)</text>
        <dbReference type="Rhea" id="RHEA:69460"/>
        <dbReference type="Rhea" id="RHEA-COMP:10698"/>
        <dbReference type="Rhea" id="RHEA-COMP:10700"/>
        <dbReference type="ChEBI" id="CHEBI:15377"/>
        <dbReference type="ChEBI" id="CHEBI:15378"/>
        <dbReference type="ChEBI" id="CHEBI:17826"/>
        <dbReference type="ChEBI" id="CHEBI:29950"/>
        <dbReference type="ChEBI" id="CHEBI:50058"/>
        <dbReference type="ChEBI" id="CHEBI:57856"/>
        <dbReference type="ChEBI" id="CHEBI:57925"/>
        <dbReference type="ChEBI" id="CHEBI:59789"/>
        <dbReference type="ChEBI" id="CHEBI:183640"/>
        <dbReference type="EC" id="2.1.1.137"/>
    </reaction>
</comment>
<reference evidence="11" key="1">
    <citation type="submission" date="2003-08" db="EMBL/GenBank/DDBJ databases">
        <authorList>
            <person name="Birren B."/>
            <person name="Nusbaum C."/>
            <person name="Abebe A."/>
            <person name="Abouelleil A."/>
            <person name="Adekoya E."/>
            <person name="Ait-zahra M."/>
            <person name="Allen N."/>
            <person name="Allen T."/>
            <person name="An P."/>
            <person name="Anderson M."/>
            <person name="Anderson S."/>
            <person name="Arachchi H."/>
            <person name="Armbruster J."/>
            <person name="Bachantsang P."/>
            <person name="Baldwin J."/>
            <person name="Barry A."/>
            <person name="Bayul T."/>
            <person name="Blitshsteyn B."/>
            <person name="Bloom T."/>
            <person name="Blye J."/>
            <person name="Boguslavskiy L."/>
            <person name="Borowsky M."/>
            <person name="Boukhgalter B."/>
            <person name="Brunache A."/>
            <person name="Butler J."/>
            <person name="Calixte N."/>
            <person name="Calvo S."/>
            <person name="Camarata J."/>
            <person name="Campo K."/>
            <person name="Chang J."/>
            <person name="Cheshatsang Y."/>
            <person name="Citroen M."/>
            <person name="Collymore A."/>
            <person name="Considine T."/>
            <person name="Cook A."/>
            <person name="Cooke P."/>
            <person name="Corum B."/>
            <person name="Cuomo C."/>
            <person name="David R."/>
            <person name="Dawoe T."/>
            <person name="Degray S."/>
            <person name="Dodge S."/>
            <person name="Dooley K."/>
            <person name="Dorje P."/>
            <person name="Dorjee K."/>
            <person name="Dorris L."/>
            <person name="Duffey N."/>
            <person name="Dupes A."/>
            <person name="Elkins T."/>
            <person name="Engels R."/>
            <person name="Erickson J."/>
            <person name="Farina A."/>
            <person name="Faro S."/>
            <person name="Ferreira P."/>
            <person name="Fischer H."/>
            <person name="Fitzgerald M."/>
            <person name="Foley K."/>
            <person name="Gage D."/>
            <person name="Galagan J."/>
            <person name="Gearin G."/>
            <person name="Gnerre S."/>
            <person name="Gnirke A."/>
            <person name="Goyette A."/>
            <person name="Graham J."/>
            <person name="Grandbois E."/>
            <person name="Gyaltsen K."/>
            <person name="Hafez N."/>
            <person name="Hagopian D."/>
            <person name="Hagos B."/>
            <person name="Hall J."/>
            <person name="Hatcher B."/>
            <person name="Heller A."/>
            <person name="Higgins H."/>
            <person name="Honan T."/>
            <person name="Horn A."/>
            <person name="Houde N."/>
            <person name="Hughes L."/>
            <person name="Hulme W."/>
            <person name="Husby E."/>
            <person name="Iliev I."/>
            <person name="Jaffe D."/>
            <person name="Jones C."/>
            <person name="Kamal M."/>
            <person name="Kamat A."/>
            <person name="Kamvysselis M."/>
            <person name="Karlsson E."/>
            <person name="Kells C."/>
            <person name="Kieu A."/>
            <person name="Kisner P."/>
            <person name="Kodira C."/>
            <person name="Kulbokas E."/>
            <person name="Labutti K."/>
            <person name="Lama D."/>
            <person name="Landers T."/>
            <person name="Leger J."/>
            <person name="Levine S."/>
            <person name="Lewis D."/>
            <person name="Lewis T."/>
            <person name="Lindblad-toh K."/>
            <person name="Liu X."/>
            <person name="Lokyitsang T."/>
            <person name="Lokyitsang Y."/>
            <person name="Lucien O."/>
            <person name="Lui A."/>
            <person name="Ma L.J."/>
            <person name="Mabbitt R."/>
            <person name="Macdonald J."/>
            <person name="Maclean C."/>
            <person name="Major J."/>
            <person name="Manning J."/>
            <person name="Marabella R."/>
            <person name="Maru K."/>
            <person name="Matthews C."/>
            <person name="Mauceli E."/>
            <person name="Mccarthy M."/>
            <person name="Mcdonough S."/>
            <person name="Mcghee T."/>
            <person name="Meldrim J."/>
            <person name="Meneus L."/>
            <person name="Mesirov J."/>
            <person name="Mihalev A."/>
            <person name="Mihova T."/>
            <person name="Mikkelsen T."/>
            <person name="Mlenga V."/>
            <person name="Moru K."/>
            <person name="Mozes J."/>
            <person name="Mulrain L."/>
            <person name="Munson G."/>
            <person name="Naylor J."/>
            <person name="Newes C."/>
            <person name="Nguyen C."/>
            <person name="Nguyen N."/>
            <person name="Nguyen T."/>
            <person name="Nicol R."/>
            <person name="Nielsen C."/>
            <person name="Nizzari M."/>
            <person name="Norbu C."/>
            <person name="Norbu N."/>
            <person name="O'donnell P."/>
            <person name="Okoawo O."/>
            <person name="O'leary S."/>
            <person name="Omotosho B."/>
            <person name="O'neill K."/>
            <person name="Osman S."/>
            <person name="Parker S."/>
            <person name="Perrin D."/>
            <person name="Phunkhang P."/>
            <person name="Piqani B."/>
            <person name="Purcell S."/>
            <person name="Rachupka T."/>
            <person name="Ramasamy U."/>
            <person name="Rameau R."/>
            <person name="Ray V."/>
            <person name="Raymond C."/>
            <person name="Retta R."/>
            <person name="Richardson S."/>
            <person name="Rise C."/>
            <person name="Rodriguez J."/>
            <person name="Rogers J."/>
            <person name="Rogov P."/>
            <person name="Rutman M."/>
            <person name="Schupbach R."/>
            <person name="Seaman C."/>
            <person name="Settipalli S."/>
            <person name="Sharpe T."/>
            <person name="Sheridan J."/>
            <person name="Sherpa N."/>
            <person name="Shi J."/>
            <person name="Smirnov S."/>
            <person name="Smith C."/>
            <person name="Sougnez C."/>
            <person name="Spencer B."/>
            <person name="Stalker J."/>
            <person name="Stange-thomann N."/>
            <person name="Stavropoulos S."/>
            <person name="Stetson K."/>
            <person name="Stone C."/>
            <person name="Stone S."/>
            <person name="Stubbs M."/>
            <person name="Talamas J."/>
            <person name="Tchuinga P."/>
            <person name="Tenzing P."/>
            <person name="Tesfaye S."/>
            <person name="Theodore J."/>
            <person name="Thoulutsang Y."/>
            <person name="Topham K."/>
            <person name="Towey S."/>
            <person name="Tsamla T."/>
            <person name="Tsomo N."/>
            <person name="Vallee D."/>
            <person name="Vassiliev H."/>
            <person name="Venkataraman V."/>
            <person name="Vinson J."/>
            <person name="Vo A."/>
            <person name="Wade C."/>
            <person name="Wang S."/>
            <person name="Wangchuk T."/>
            <person name="Wangdi T."/>
            <person name="Whittaker C."/>
            <person name="Wilkinson J."/>
            <person name="Wu Y."/>
            <person name="Wyman D."/>
            <person name="Yadav S."/>
            <person name="Yang S."/>
            <person name="Yang X."/>
            <person name="Yeager S."/>
            <person name="Yee E."/>
            <person name="Young G."/>
            <person name="Zainoun J."/>
            <person name="Zembeck L."/>
            <person name="Zimmer A."/>
            <person name="Zody M."/>
            <person name="Lander E."/>
        </authorList>
    </citation>
    <scope>NUCLEOTIDE SEQUENCE [LARGE SCALE GENOMIC DNA]</scope>
</reference>
<evidence type="ECO:0000256" key="3">
    <source>
        <dbReference type="ARBA" id="ARBA00034487"/>
    </source>
</evidence>
<dbReference type="HOGENOM" id="CLU_052868_0_1_1"/>
<comment type="catalytic activity">
    <reaction evidence="8">
        <text>arsenic triglutathione + 3 [thioredoxin]-dithiol + 3 S-adenosyl-L-methionine = trimethylarsine + 3 [thioredoxin]-disulfide + 3 glutathione + 3 S-adenosyl-L-homocysteine + 3 H(+)</text>
        <dbReference type="Rhea" id="RHEA:69432"/>
        <dbReference type="Rhea" id="RHEA-COMP:10698"/>
        <dbReference type="Rhea" id="RHEA-COMP:10700"/>
        <dbReference type="ChEBI" id="CHEBI:15378"/>
        <dbReference type="ChEBI" id="CHEBI:27130"/>
        <dbReference type="ChEBI" id="CHEBI:29950"/>
        <dbReference type="ChEBI" id="CHEBI:50058"/>
        <dbReference type="ChEBI" id="CHEBI:57856"/>
        <dbReference type="ChEBI" id="CHEBI:57925"/>
        <dbReference type="ChEBI" id="CHEBI:59789"/>
        <dbReference type="ChEBI" id="CHEBI:183640"/>
        <dbReference type="EC" id="2.1.1.137"/>
    </reaction>
</comment>
<evidence type="ECO:0000256" key="4">
    <source>
        <dbReference type="ARBA" id="ARBA00034521"/>
    </source>
</evidence>
<sequence length="293" mass="33122">HVKRAISLVHEDVASRYFGCGLAVPFDQLEGLKVVDLGCGSGRDCYAIAQLVGENGEVIGVDMTKEQLDIARKYEEYHRVKFGFKESNVRFVEGYIEDLSFIADSSVDIAISNCVVNLCENKEAVFKEVFRILKTGGEFYWSDIYSDREVPLDIQQNEVLWGEGMGGAMFWEYFHQLTESIGFEISRIITAFPVVMKHPELKDLIGDVKYVSVLYRMFKLGNDIKKIPCAVTYKGTIKDNHEMLKFDRNSTFATDDTTQVDGVTAATLRSTRFSPHFEFSNTSVVQDQPVSSH</sequence>
<comment type="catalytic activity">
    <reaction evidence="7">
        <text>arsenic triglutathione + 2 [thioredoxin]-dithiol + 2 S-adenosyl-L-methionine + H2O = dimethylarsinous acid + 2 [thioredoxin]-disulfide + 3 glutathione + 2 S-adenosyl-L-homocysteine + 2 H(+)</text>
        <dbReference type="Rhea" id="RHEA:69464"/>
        <dbReference type="Rhea" id="RHEA-COMP:10698"/>
        <dbReference type="Rhea" id="RHEA-COMP:10700"/>
        <dbReference type="ChEBI" id="CHEBI:15377"/>
        <dbReference type="ChEBI" id="CHEBI:15378"/>
        <dbReference type="ChEBI" id="CHEBI:23808"/>
        <dbReference type="ChEBI" id="CHEBI:29950"/>
        <dbReference type="ChEBI" id="CHEBI:50058"/>
        <dbReference type="ChEBI" id="CHEBI:57856"/>
        <dbReference type="ChEBI" id="CHEBI:57925"/>
        <dbReference type="ChEBI" id="CHEBI:59789"/>
        <dbReference type="ChEBI" id="CHEBI:183640"/>
        <dbReference type="EC" id="2.1.1.137"/>
    </reaction>
</comment>
<dbReference type="GO" id="GO:0018872">
    <property type="term" value="P:arsonoacetate metabolic process"/>
    <property type="evidence" value="ECO:0007669"/>
    <property type="project" value="TreeGrafter"/>
</dbReference>
<evidence type="ECO:0000256" key="2">
    <source>
        <dbReference type="ARBA" id="ARBA00022691"/>
    </source>
</evidence>
<dbReference type="eggNOG" id="ENOG502QQD6">
    <property type="taxonomic scope" value="Eukaryota"/>
</dbReference>
<dbReference type="AlphaFoldDB" id="H2YGP5"/>
<evidence type="ECO:0000256" key="7">
    <source>
        <dbReference type="ARBA" id="ARBA00047943"/>
    </source>
</evidence>
<dbReference type="Proteomes" id="UP000007875">
    <property type="component" value="Unassembled WGS sequence"/>
</dbReference>
<evidence type="ECO:0000256" key="6">
    <source>
        <dbReference type="ARBA" id="ARBA00047941"/>
    </source>
</evidence>
<dbReference type="EC" id="2.1.1.137" evidence="4"/>
<reference evidence="10" key="3">
    <citation type="submission" date="2025-09" db="UniProtKB">
        <authorList>
            <consortium name="Ensembl"/>
        </authorList>
    </citation>
    <scope>IDENTIFICATION</scope>
</reference>
<dbReference type="InParanoid" id="H2YGP5"/>
<dbReference type="OMA" id="FVMAYIE"/>
<proteinExistence type="inferred from homology"/>
<dbReference type="InterPro" id="IPR029063">
    <property type="entry name" value="SAM-dependent_MTases_sf"/>
</dbReference>
<dbReference type="PANTHER" id="PTHR43675">
    <property type="entry name" value="ARSENITE METHYLTRANSFERASE"/>
    <property type="match status" value="1"/>
</dbReference>
<dbReference type="Gene3D" id="3.40.5.100">
    <property type="match status" value="1"/>
</dbReference>
<dbReference type="GO" id="GO:0030791">
    <property type="term" value="F:arsenite methyltransferase activity"/>
    <property type="evidence" value="ECO:0007669"/>
    <property type="project" value="UniProtKB-EC"/>
</dbReference>
<dbReference type="SUPFAM" id="SSF53335">
    <property type="entry name" value="S-adenosyl-L-methionine-dependent methyltransferases"/>
    <property type="match status" value="1"/>
</dbReference>
<evidence type="ECO:0000256" key="8">
    <source>
        <dbReference type="ARBA" id="ARBA00048428"/>
    </source>
</evidence>
<keyword evidence="1" id="KW-0808">Transferase</keyword>
<dbReference type="GeneTree" id="ENSGT00390000001742"/>
<dbReference type="Ensembl" id="ENSCSAVT00000004560.1">
    <property type="protein sequence ID" value="ENSCSAVP00000004494.1"/>
    <property type="gene ID" value="ENSCSAVG00000002664.1"/>
</dbReference>
<name>H2YGP5_CIOSA</name>
<dbReference type="PANTHER" id="PTHR43675:SF8">
    <property type="entry name" value="ARSENITE METHYLTRANSFERASE"/>
    <property type="match status" value="1"/>
</dbReference>
<evidence type="ECO:0000313" key="10">
    <source>
        <dbReference type="Ensembl" id="ENSCSAVP00000004494.1"/>
    </source>
</evidence>
<dbReference type="InterPro" id="IPR026669">
    <property type="entry name" value="Arsenite_MeTrfase-like"/>
</dbReference>
<reference evidence="10" key="2">
    <citation type="submission" date="2025-08" db="UniProtKB">
        <authorList>
            <consortium name="Ensembl"/>
        </authorList>
    </citation>
    <scope>IDENTIFICATION</scope>
</reference>
<dbReference type="Pfam" id="PF13847">
    <property type="entry name" value="Methyltransf_31"/>
    <property type="match status" value="1"/>
</dbReference>
<dbReference type="CDD" id="cd02440">
    <property type="entry name" value="AdoMet_MTases"/>
    <property type="match status" value="1"/>
</dbReference>
<feature type="domain" description="Methyltransferase" evidence="9">
    <location>
        <begin position="30"/>
        <end position="178"/>
    </location>
</feature>
<dbReference type="GO" id="GO:0005829">
    <property type="term" value="C:cytosol"/>
    <property type="evidence" value="ECO:0007669"/>
    <property type="project" value="TreeGrafter"/>
</dbReference>
<protein>
    <recommendedName>
        <fullName evidence="5">Arsenite methyltransferase</fullName>
        <ecNumber evidence="4">2.1.1.137</ecNumber>
    </recommendedName>
</protein>
<keyword evidence="11" id="KW-1185">Reference proteome</keyword>
<accession>H2YGP5</accession>
<evidence type="ECO:0000256" key="1">
    <source>
        <dbReference type="ARBA" id="ARBA00022679"/>
    </source>
</evidence>
<dbReference type="Gene3D" id="3.40.50.150">
    <property type="entry name" value="Vaccinia Virus protein VP39"/>
    <property type="match status" value="1"/>
</dbReference>
<comment type="similarity">
    <text evidence="3">Belongs to the methyltransferase superfamily. Arsenite methyltransferase family.</text>
</comment>
<evidence type="ECO:0000259" key="9">
    <source>
        <dbReference type="Pfam" id="PF13847"/>
    </source>
</evidence>
<keyword evidence="2" id="KW-0949">S-adenosyl-L-methionine</keyword>
<dbReference type="GO" id="GO:0009404">
    <property type="term" value="P:toxin metabolic process"/>
    <property type="evidence" value="ECO:0007669"/>
    <property type="project" value="TreeGrafter"/>
</dbReference>